<dbReference type="EC" id="2.2.1.9" evidence="6"/>
<evidence type="ECO:0000256" key="5">
    <source>
        <dbReference type="ARBA" id="ARBA00023211"/>
    </source>
</evidence>
<evidence type="ECO:0000259" key="8">
    <source>
        <dbReference type="Pfam" id="PF02776"/>
    </source>
</evidence>
<dbReference type="GO" id="GO:0009234">
    <property type="term" value="P:menaquinone biosynthetic process"/>
    <property type="evidence" value="ECO:0007669"/>
    <property type="project" value="UniProtKB-UniRule"/>
</dbReference>
<comment type="caution">
    <text evidence="10">The sequence shown here is derived from an EMBL/GenBank/DDBJ whole genome shotgun (WGS) entry which is preliminary data.</text>
</comment>
<dbReference type="GO" id="GO:0030976">
    <property type="term" value="F:thiamine pyrophosphate binding"/>
    <property type="evidence" value="ECO:0007669"/>
    <property type="project" value="UniProtKB-UniRule"/>
</dbReference>
<dbReference type="UniPathway" id="UPA00079"/>
<comment type="subunit">
    <text evidence="6">Homodimer.</text>
</comment>
<comment type="pathway">
    <text evidence="6">Quinol/quinone metabolism; 1,4-dihydroxy-2-naphthoate biosynthesis; 1,4-dihydroxy-2-naphthoate from chorismate: step 2/7.</text>
</comment>
<evidence type="ECO:0000313" key="10">
    <source>
        <dbReference type="EMBL" id="OAG93482.1"/>
    </source>
</evidence>
<dbReference type="AlphaFoldDB" id="A0A853K8U5"/>
<dbReference type="PANTHER" id="PTHR42916">
    <property type="entry name" value="2-SUCCINYL-5-ENOLPYRUVYL-6-HYDROXY-3-CYCLOHEXENE-1-CARBOXYLATE SYNTHASE"/>
    <property type="match status" value="1"/>
</dbReference>
<dbReference type="Gene3D" id="3.40.50.1220">
    <property type="entry name" value="TPP-binding domain"/>
    <property type="match status" value="1"/>
</dbReference>
<feature type="domain" description="Thiamine pyrophosphate enzyme N-terminal TPP-binding" evidence="8">
    <location>
        <begin position="12"/>
        <end position="122"/>
    </location>
</feature>
<keyword evidence="3 6" id="KW-0460">Magnesium</keyword>
<name>A0A853K8U5_9BACL</name>
<dbReference type="CDD" id="cd07037">
    <property type="entry name" value="TPP_PYR_MenD"/>
    <property type="match status" value="1"/>
</dbReference>
<evidence type="ECO:0000259" key="7">
    <source>
        <dbReference type="Pfam" id="PF02775"/>
    </source>
</evidence>
<dbReference type="GO" id="GO:0070204">
    <property type="term" value="F:2-succinyl-5-enolpyruvyl-6-hydroxy-3-cyclohexene-1-carboxylic-acid synthase activity"/>
    <property type="evidence" value="ECO:0007669"/>
    <property type="project" value="UniProtKB-UniRule"/>
</dbReference>
<dbReference type="Gene3D" id="3.40.50.970">
    <property type="match status" value="2"/>
</dbReference>
<organism evidence="10 11">
    <name type="scientific">Ferroacidibacillus organovorans</name>
    <dbReference type="NCBI Taxonomy" id="1765683"/>
    <lineage>
        <taxon>Bacteria</taxon>
        <taxon>Bacillati</taxon>
        <taxon>Bacillota</taxon>
        <taxon>Bacilli</taxon>
        <taxon>Bacillales</taxon>
        <taxon>Alicyclobacillaceae</taxon>
        <taxon>Ferroacidibacillus</taxon>
    </lineage>
</organism>
<evidence type="ECO:0000256" key="1">
    <source>
        <dbReference type="ARBA" id="ARBA00022679"/>
    </source>
</evidence>
<evidence type="ECO:0000256" key="4">
    <source>
        <dbReference type="ARBA" id="ARBA00023052"/>
    </source>
</evidence>
<reference evidence="10 11" key="1">
    <citation type="submission" date="2016-02" db="EMBL/GenBank/DDBJ databases">
        <title>Draft genome sequence of Acidibacillus ferrooxidans SLC66.</title>
        <authorList>
            <person name="Oliveira G."/>
            <person name="Nancucheo I."/>
            <person name="Dall'Agnol H."/>
            <person name="Johnson B."/>
            <person name="Oliveira R."/>
            <person name="Nunes G.L."/>
            <person name="Tzotzos G."/>
            <person name="Orellana S.C."/>
            <person name="Salim A.C."/>
            <person name="Araujo F.M."/>
        </authorList>
    </citation>
    <scope>NUCLEOTIDE SEQUENCE [LARGE SCALE GENOMIC DNA]</scope>
    <source>
        <strain evidence="10 11">SLC66</strain>
    </source>
</reference>
<evidence type="ECO:0000256" key="2">
    <source>
        <dbReference type="ARBA" id="ARBA00022723"/>
    </source>
</evidence>
<dbReference type="InterPro" id="IPR029061">
    <property type="entry name" value="THDP-binding"/>
</dbReference>
<comment type="catalytic activity">
    <reaction evidence="6">
        <text>isochorismate + 2-oxoglutarate + H(+) = 5-enolpyruvoyl-6-hydroxy-2-succinyl-cyclohex-3-ene-1-carboxylate + CO2</text>
        <dbReference type="Rhea" id="RHEA:25593"/>
        <dbReference type="ChEBI" id="CHEBI:15378"/>
        <dbReference type="ChEBI" id="CHEBI:16526"/>
        <dbReference type="ChEBI" id="CHEBI:16810"/>
        <dbReference type="ChEBI" id="CHEBI:29780"/>
        <dbReference type="ChEBI" id="CHEBI:58818"/>
        <dbReference type="EC" id="2.2.1.9"/>
    </reaction>
</comment>
<keyword evidence="2 6" id="KW-0479">Metal-binding</keyword>
<keyword evidence="6" id="KW-0474">Menaquinone biosynthesis</keyword>
<dbReference type="UniPathway" id="UPA01057">
    <property type="reaction ID" value="UER00164"/>
</dbReference>
<keyword evidence="5 6" id="KW-0464">Manganese</keyword>
<feature type="domain" description="Thiamine pyrophosphate enzyme TPP-binding" evidence="7">
    <location>
        <begin position="426"/>
        <end position="551"/>
    </location>
</feature>
<dbReference type="HAMAP" id="MF_01659">
    <property type="entry name" value="MenD"/>
    <property type="match status" value="1"/>
</dbReference>
<dbReference type="Proteomes" id="UP000077421">
    <property type="component" value="Unassembled WGS sequence"/>
</dbReference>
<comment type="function">
    <text evidence="6">Catalyzes the thiamine diphosphate-dependent decarboxylation of 2-oxoglutarate and the subsequent addition of the resulting succinic semialdehyde-thiamine pyrophosphate anion to isochorismate to yield 2-succinyl-5-enolpyruvyl-6-hydroxy-3-cyclohexene-1-carboxylate (SEPHCHC).</text>
</comment>
<dbReference type="Pfam" id="PF02776">
    <property type="entry name" value="TPP_enzyme_N"/>
    <property type="match status" value="1"/>
</dbReference>
<dbReference type="PANTHER" id="PTHR42916:SF1">
    <property type="entry name" value="PROTEIN PHYLLO, CHLOROPLASTIC"/>
    <property type="match status" value="1"/>
</dbReference>
<dbReference type="GO" id="GO:0000287">
    <property type="term" value="F:magnesium ion binding"/>
    <property type="evidence" value="ECO:0007669"/>
    <property type="project" value="UniProtKB-UniRule"/>
</dbReference>
<comment type="cofactor">
    <cofactor evidence="6">
        <name>Mg(2+)</name>
        <dbReference type="ChEBI" id="CHEBI:18420"/>
    </cofactor>
    <cofactor evidence="6">
        <name>Mn(2+)</name>
        <dbReference type="ChEBI" id="CHEBI:29035"/>
    </cofactor>
</comment>
<comment type="cofactor">
    <cofactor evidence="6">
        <name>thiamine diphosphate</name>
        <dbReference type="ChEBI" id="CHEBI:58937"/>
    </cofactor>
    <text evidence="6">Binds 1 thiamine pyrophosphate per subunit.</text>
</comment>
<dbReference type="PIRSF" id="PIRSF004983">
    <property type="entry name" value="MenD"/>
    <property type="match status" value="1"/>
</dbReference>
<dbReference type="SUPFAM" id="SSF52518">
    <property type="entry name" value="Thiamin diphosphate-binding fold (THDP-binding)"/>
    <property type="match status" value="2"/>
</dbReference>
<keyword evidence="4 6" id="KW-0786">Thiamine pyrophosphate</keyword>
<dbReference type="InterPro" id="IPR011766">
    <property type="entry name" value="TPP_enzyme_TPP-bd"/>
</dbReference>
<dbReference type="Pfam" id="PF16582">
    <property type="entry name" value="TPP_enzyme_M_2"/>
    <property type="match status" value="1"/>
</dbReference>
<dbReference type="NCBIfam" id="TIGR00173">
    <property type="entry name" value="menD"/>
    <property type="match status" value="1"/>
</dbReference>
<keyword evidence="1 6" id="KW-0808">Transferase</keyword>
<dbReference type="CDD" id="cd02009">
    <property type="entry name" value="TPP_SHCHC_synthase"/>
    <property type="match status" value="1"/>
</dbReference>
<feature type="domain" description="Menaquinone biosynthesis protein MenD middle" evidence="9">
    <location>
        <begin position="217"/>
        <end position="402"/>
    </location>
</feature>
<comment type="similarity">
    <text evidence="6">Belongs to the TPP enzyme family. MenD subfamily.</text>
</comment>
<dbReference type="InterPro" id="IPR032264">
    <property type="entry name" value="MenD_middle"/>
</dbReference>
<gene>
    <name evidence="6" type="primary">menD</name>
    <name evidence="10" type="ORF">AYW79_10415</name>
</gene>
<accession>A0A853K8U5</accession>
<dbReference type="Pfam" id="PF02775">
    <property type="entry name" value="TPP_enzyme_C"/>
    <property type="match status" value="1"/>
</dbReference>
<proteinExistence type="inferred from homology"/>
<dbReference type="RefSeq" id="WP_067565318.1">
    <property type="nucleotide sequence ID" value="NZ_LSUQ01000033.1"/>
</dbReference>
<protein>
    <recommendedName>
        <fullName evidence="6">2-succinyl-5-enolpyruvyl-6-hydroxy-3-cyclohexene-1-carboxylate synthase</fullName>
        <shortName evidence="6">SEPHCHC synthase</shortName>
        <ecNumber evidence="6">2.2.1.9</ecNumber>
    </recommendedName>
    <alternativeName>
        <fullName evidence="6">Menaquinone biosynthesis protein MenD</fullName>
    </alternativeName>
</protein>
<evidence type="ECO:0000259" key="9">
    <source>
        <dbReference type="Pfam" id="PF16582"/>
    </source>
</evidence>
<dbReference type="InterPro" id="IPR004433">
    <property type="entry name" value="MenaQ_synth_MenD"/>
</dbReference>
<sequence>MSREEHLKPVVALVDQLVQAGVRHLCVSPGSRSTPLTIAGARQAGLEIYTILDERSAGFFAYGLAKRSGEPVALVCTSGTAVANYLPAVIEAYFSRVPLLIITADRPAELREQGSNQTIRQTHLFSAHVKWMYELPTAEDSPILIRHARVAATRAVAVAMASPAGPVHLNYPLREPLLPPRDVDTKRVPLSFYTGVLHPAPRAIERVLGQIALAGRILIVSGPQPTTDALAVEKLAVKLGAVILADPLSGHRTSGNPEVPVLAHADVWLRADDASRDEIKPDVILRFGRAVTSKTVGQALLSWQEKPQILVDENMLWSDPQEGATDVIQANPASFCEALNSAIGDTAEVRDARLAYADQLIRLDRACQERMRERMEQLEPFFEGQIFPELARLLPDDTNLYIGNSMPIRDMDSFFPITATRLRVFANRGASGIDGVVSSAIGAAAYLREKTVLVIGDLSFFHDQNGLLAASLYHIPLVIVLVQNDGGGIFSMLSQATQQDVFPYFETPHGRDFQHTAALYGAHYTRARDWDDFRLALRDGLTRNDLTLIQIDTDRAENARLHHKVLAPPEREREEGSL</sequence>
<dbReference type="GO" id="GO:0030145">
    <property type="term" value="F:manganese ion binding"/>
    <property type="evidence" value="ECO:0007669"/>
    <property type="project" value="UniProtKB-UniRule"/>
</dbReference>
<evidence type="ECO:0000256" key="6">
    <source>
        <dbReference type="HAMAP-Rule" id="MF_01659"/>
    </source>
</evidence>
<evidence type="ECO:0000313" key="11">
    <source>
        <dbReference type="Proteomes" id="UP000077421"/>
    </source>
</evidence>
<dbReference type="InterPro" id="IPR012001">
    <property type="entry name" value="Thiamin_PyroP_enz_TPP-bd_dom"/>
</dbReference>
<evidence type="ECO:0000256" key="3">
    <source>
        <dbReference type="ARBA" id="ARBA00022842"/>
    </source>
</evidence>
<dbReference type="EMBL" id="LSUQ01000033">
    <property type="protein sequence ID" value="OAG93482.1"/>
    <property type="molecule type" value="Genomic_DNA"/>
</dbReference>
<comment type="pathway">
    <text evidence="6">Quinol/quinone metabolism; menaquinone biosynthesis.</text>
</comment>